<dbReference type="GO" id="GO:0005634">
    <property type="term" value="C:nucleus"/>
    <property type="evidence" value="ECO:0007669"/>
    <property type="project" value="TreeGrafter"/>
</dbReference>
<dbReference type="GO" id="GO:0051301">
    <property type="term" value="P:cell division"/>
    <property type="evidence" value="ECO:0007669"/>
    <property type="project" value="UniProtKB-KW"/>
</dbReference>
<evidence type="ECO:0000313" key="7">
    <source>
        <dbReference type="EMBL" id="KAF3556334.1"/>
    </source>
</evidence>
<comment type="caution">
    <text evidence="7">The sequence shown here is derived from an EMBL/GenBank/DDBJ whole genome shotgun (WGS) entry which is preliminary data.</text>
</comment>
<name>A0A8S9QTY3_BRACR</name>
<gene>
    <name evidence="7" type="ORF">F2Q69_00015278</name>
</gene>
<keyword evidence="3" id="KW-0539">Nucleus</keyword>
<dbReference type="GO" id="GO:0008278">
    <property type="term" value="C:cohesin complex"/>
    <property type="evidence" value="ECO:0007669"/>
    <property type="project" value="TreeGrafter"/>
</dbReference>
<keyword evidence="4" id="KW-0131">Cell cycle</keyword>
<sequence>MRRRLPGGERTVAGCGGSGERPAEMAARALHARNFLLRVWARRGGSRAETPAPDSSQRHEHTGGLEIARNPMSEALPFSNCLEVINVHQLAFSIKEEAGMKTIKLRDEKERMKSRQKEIDDSSSEYKNETTSLKKQLRTLQEKHRDARNASEKLKTSIAELEDQLSDLMAERYENERDSRLTQAVESLKRLFQGVHGRMTDLCRPNRKKYNLAVTVAMGRFMDAVVVEDENTGKDCIKYLKEQRLPPMTFIPLQSVRVKPVLERSRNLGGTAKLAFDVIQYPLCVA</sequence>
<evidence type="ECO:0000256" key="1">
    <source>
        <dbReference type="ARBA" id="ARBA00022618"/>
    </source>
</evidence>
<feature type="domain" description="SMC hinge" evidence="6">
    <location>
        <begin position="193"/>
        <end position="275"/>
    </location>
</feature>
<keyword evidence="2" id="KW-0498">Mitosis</keyword>
<feature type="region of interest" description="Disordered" evidence="5">
    <location>
        <begin position="1"/>
        <end position="21"/>
    </location>
</feature>
<feature type="region of interest" description="Disordered" evidence="5">
    <location>
        <begin position="108"/>
        <end position="133"/>
    </location>
</feature>
<evidence type="ECO:0000256" key="4">
    <source>
        <dbReference type="ARBA" id="ARBA00023306"/>
    </source>
</evidence>
<dbReference type="InterPro" id="IPR036277">
    <property type="entry name" value="SMC_hinge_sf"/>
</dbReference>
<dbReference type="GO" id="GO:0007062">
    <property type="term" value="P:sister chromatid cohesion"/>
    <property type="evidence" value="ECO:0007669"/>
    <property type="project" value="TreeGrafter"/>
</dbReference>
<dbReference type="Gene3D" id="1.20.1060.20">
    <property type="match status" value="1"/>
</dbReference>
<keyword evidence="1" id="KW-0132">Cell division</keyword>
<dbReference type="GO" id="GO:0005524">
    <property type="term" value="F:ATP binding"/>
    <property type="evidence" value="ECO:0007669"/>
    <property type="project" value="InterPro"/>
</dbReference>
<proteinExistence type="predicted"/>
<dbReference type="PANTHER" id="PTHR18937">
    <property type="entry name" value="STRUCTURAL MAINTENANCE OF CHROMOSOMES SMC FAMILY MEMBER"/>
    <property type="match status" value="1"/>
</dbReference>
<dbReference type="EMBL" id="QGKX02000996">
    <property type="protein sequence ID" value="KAF3556334.1"/>
    <property type="molecule type" value="Genomic_DNA"/>
</dbReference>
<dbReference type="Pfam" id="PF06470">
    <property type="entry name" value="SMC_hinge"/>
    <property type="match status" value="1"/>
</dbReference>
<dbReference type="GO" id="GO:0003677">
    <property type="term" value="F:DNA binding"/>
    <property type="evidence" value="ECO:0007669"/>
    <property type="project" value="TreeGrafter"/>
</dbReference>
<accession>A0A8S9QTY3</accession>
<dbReference type="PANTHER" id="PTHR18937:SF12">
    <property type="entry name" value="STRUCTURAL MAINTENANCE OF CHROMOSOMES PROTEIN"/>
    <property type="match status" value="1"/>
</dbReference>
<evidence type="ECO:0000256" key="3">
    <source>
        <dbReference type="ARBA" id="ARBA00023242"/>
    </source>
</evidence>
<evidence type="ECO:0000313" key="8">
    <source>
        <dbReference type="Proteomes" id="UP000712600"/>
    </source>
</evidence>
<organism evidence="7 8">
    <name type="scientific">Brassica cretica</name>
    <name type="common">Mustard</name>
    <dbReference type="NCBI Taxonomy" id="69181"/>
    <lineage>
        <taxon>Eukaryota</taxon>
        <taxon>Viridiplantae</taxon>
        <taxon>Streptophyta</taxon>
        <taxon>Embryophyta</taxon>
        <taxon>Tracheophyta</taxon>
        <taxon>Spermatophyta</taxon>
        <taxon>Magnoliopsida</taxon>
        <taxon>eudicotyledons</taxon>
        <taxon>Gunneridae</taxon>
        <taxon>Pentapetalae</taxon>
        <taxon>rosids</taxon>
        <taxon>malvids</taxon>
        <taxon>Brassicales</taxon>
        <taxon>Brassicaceae</taxon>
        <taxon>Brassiceae</taxon>
        <taxon>Brassica</taxon>
    </lineage>
</organism>
<dbReference type="Proteomes" id="UP000712600">
    <property type="component" value="Unassembled WGS sequence"/>
</dbReference>
<dbReference type="InterPro" id="IPR010935">
    <property type="entry name" value="SMC_hinge"/>
</dbReference>
<reference evidence="7" key="1">
    <citation type="submission" date="2019-12" db="EMBL/GenBank/DDBJ databases">
        <title>Genome sequencing and annotation of Brassica cretica.</title>
        <authorList>
            <person name="Studholme D.J."/>
            <person name="Sarris P."/>
        </authorList>
    </citation>
    <scope>NUCLEOTIDE SEQUENCE</scope>
    <source>
        <strain evidence="7">PFS-109/04</strain>
        <tissue evidence="7">Leaf</tissue>
    </source>
</reference>
<feature type="compositionally biased region" description="Basic and acidic residues" evidence="5">
    <location>
        <begin position="108"/>
        <end position="128"/>
    </location>
</feature>
<protein>
    <recommendedName>
        <fullName evidence="6">SMC hinge domain-containing protein</fullName>
    </recommendedName>
</protein>
<dbReference type="SUPFAM" id="SSF75553">
    <property type="entry name" value="Smc hinge domain"/>
    <property type="match status" value="1"/>
</dbReference>
<evidence type="ECO:0000256" key="2">
    <source>
        <dbReference type="ARBA" id="ARBA00022776"/>
    </source>
</evidence>
<evidence type="ECO:0000259" key="6">
    <source>
        <dbReference type="SMART" id="SM00968"/>
    </source>
</evidence>
<evidence type="ECO:0000256" key="5">
    <source>
        <dbReference type="SAM" id="MobiDB-lite"/>
    </source>
</evidence>
<dbReference type="AlphaFoldDB" id="A0A8S9QTY3"/>
<dbReference type="SMART" id="SM00968">
    <property type="entry name" value="SMC_hinge"/>
    <property type="match status" value="1"/>
</dbReference>